<proteinExistence type="predicted"/>
<reference evidence="9 10" key="1">
    <citation type="submission" date="2018-11" db="EMBL/GenBank/DDBJ databases">
        <title>Draft genome of Simplicispira Flexivirga sp. BO-16.</title>
        <authorList>
            <person name="Im W.T."/>
        </authorList>
    </citation>
    <scope>NUCLEOTIDE SEQUENCE [LARGE SCALE GENOMIC DNA]</scope>
    <source>
        <strain evidence="9 10">BO-16</strain>
    </source>
</reference>
<dbReference type="InterPro" id="IPR029041">
    <property type="entry name" value="FAD-linked_oxidoreductase-like"/>
</dbReference>
<evidence type="ECO:0000259" key="7">
    <source>
        <dbReference type="Pfam" id="PF00171"/>
    </source>
</evidence>
<feature type="active site" evidence="6">
    <location>
        <position position="733"/>
    </location>
</feature>
<dbReference type="GO" id="GO:0009898">
    <property type="term" value="C:cytoplasmic side of plasma membrane"/>
    <property type="evidence" value="ECO:0007669"/>
    <property type="project" value="TreeGrafter"/>
</dbReference>
<gene>
    <name evidence="9" type="ORF">EFY87_01800</name>
</gene>
<keyword evidence="10" id="KW-1185">Reference proteome</keyword>
<dbReference type="InterPro" id="IPR050485">
    <property type="entry name" value="Proline_metab_enzyme"/>
</dbReference>
<dbReference type="Gene3D" id="3.40.309.10">
    <property type="entry name" value="Aldehyde Dehydrogenase, Chain A, domain 2"/>
    <property type="match status" value="1"/>
</dbReference>
<sequence>MDGWLDTRAEALCPAHPEENPVTGTTVDPQLVADVEKQVRAWLDAAAAQPVHSSAKRLAEVLKDPHGLDFTVGFVDRVIRPEDLAVAAQALREIVQETPQFLLAYQRAALRTGATLSTAAPGVVIPVARRVLRHMVGHLLIDATDSKLGAQISRIKKRGVKLNINLLGEAVLGEAEANRRLEGTRRLLERPDVDYVSIKASACVAPHSPWSHDETVADVVDRLMPLYQYAAAQSASGSAKFINLDMEEFHDLDVTIDVFTQILDRPELLGLEAGIVLQAYLPDALSAMIRLQEWSAARRARGGAAIKVRLVKGANLPMERVQSSLFGWPLATWGSKQETDTSYLSVLQYAFQPERTANVRVGVAGHNLFDVAYAWILAGHNGVRDGVEFEMLLGMAEGQAEAVRKTVGDLLLYVPVVHPKDFDVAISYLVRRLEEGASQDNFMSAVFELHDSEALYRREKERFVASLGAVTGEVPASNRVQDRRATVSDEPLTRFANTPDTDPSLAGNREWGAGIIARIADSTLGTDLVTAHTVDDVAAVETIIDETHAAGAARGARPAAERAAVLRTAAIEFEKRRAELLEVAGSECGKTLDQSDPEVSEAIDFLNYYADLAEGLELVDGAAPVPVQLTLVVPPWNFPLAIPTGGMAAALAAGSAVLVKPAPQAARCGSLLVQTLWAAGVPQDVLRLVHVPENEVGRALVASPKVDRLILTGAFDTAALFRTFRPDLPLLAETSGKNSIIITPNADLDLAVKDLVNSAFGHAGQKCSAASLGILVGSVARSERFHGQLVDAVRSLKVGLPSDPTTQMGPIIEPASGKLRTALTTLDAGESWLVEPKQLDAEGRLWSPGVKTGVRRGSAYHLTEYFGPVLGLIEAADLDEAIAIQNETDYGLTAGLHSLERAELETWIGRVEAGNAYINRTTVGAIVRRQPFGGWKKSAVGAGTKAGGTNYLVGLTDWSPREATQAAPVTAKVQRLLDASGCTGDDADFLRRATGSDAAAWRDEFSTVKDVSALLAEKNAFRYLPVPVTVRVEADEPAMVTRVVAAGVTAGAPVTVSLGVSLDESLTRALTAAGARVVSEDETAWAARLQGSGAPHRVRLIGGSRAAFATASAGRADVALYAQPVVEAGRIELLPFLHEQAIAVTAHRFGSPTPLAEGLF</sequence>
<dbReference type="OrthoDB" id="9812625at2"/>
<dbReference type="SUPFAM" id="SSF51730">
    <property type="entry name" value="FAD-linked oxidoreductase"/>
    <property type="match status" value="1"/>
</dbReference>
<organism evidence="9 10">
    <name type="scientific">Flexivirga caeni</name>
    <dbReference type="NCBI Taxonomy" id="2294115"/>
    <lineage>
        <taxon>Bacteria</taxon>
        <taxon>Bacillati</taxon>
        <taxon>Actinomycetota</taxon>
        <taxon>Actinomycetes</taxon>
        <taxon>Micrococcales</taxon>
        <taxon>Dermacoccaceae</taxon>
        <taxon>Flexivirga</taxon>
    </lineage>
</organism>
<evidence type="ECO:0000256" key="2">
    <source>
        <dbReference type="ARBA" id="ARBA00012884"/>
    </source>
</evidence>
<protein>
    <recommendedName>
        <fullName evidence="2">L-glutamate gamma-semialdehyde dehydrogenase</fullName>
        <ecNumber evidence="2">1.2.1.88</ecNumber>
    </recommendedName>
</protein>
<dbReference type="InterPro" id="IPR016160">
    <property type="entry name" value="Ald_DH_CS_CYS"/>
</dbReference>
<comment type="caution">
    <text evidence="9">The sequence shown here is derived from an EMBL/GenBank/DDBJ whole genome shotgun (WGS) entry which is preliminary data.</text>
</comment>
<dbReference type="Pfam" id="PF00171">
    <property type="entry name" value="Aldedh"/>
    <property type="match status" value="1"/>
</dbReference>
<evidence type="ECO:0000256" key="3">
    <source>
        <dbReference type="ARBA" id="ARBA00023002"/>
    </source>
</evidence>
<evidence type="ECO:0000313" key="10">
    <source>
        <dbReference type="Proteomes" id="UP000271678"/>
    </source>
</evidence>
<dbReference type="GO" id="GO:0003700">
    <property type="term" value="F:DNA-binding transcription factor activity"/>
    <property type="evidence" value="ECO:0007669"/>
    <property type="project" value="InterPro"/>
</dbReference>
<dbReference type="Proteomes" id="UP000271678">
    <property type="component" value="Unassembled WGS sequence"/>
</dbReference>
<comment type="pathway">
    <text evidence="1">Amino-acid degradation; L-proline degradation into L-glutamate; L-glutamate from L-proline: step 2/2.</text>
</comment>
<feature type="active site" evidence="6">
    <location>
        <position position="767"/>
    </location>
</feature>
<name>A0A3M9MIQ8_9MICO</name>
<keyword evidence="4" id="KW-0520">NAD</keyword>
<dbReference type="EMBL" id="RJJQ01000001">
    <property type="protein sequence ID" value="RNI25386.1"/>
    <property type="molecule type" value="Genomic_DNA"/>
</dbReference>
<dbReference type="InterPro" id="IPR015590">
    <property type="entry name" value="Aldehyde_DH_dom"/>
</dbReference>
<feature type="domain" description="Proline dehydrogenase" evidence="8">
    <location>
        <begin position="151"/>
        <end position="444"/>
    </location>
</feature>
<evidence type="ECO:0000256" key="4">
    <source>
        <dbReference type="ARBA" id="ARBA00023027"/>
    </source>
</evidence>
<dbReference type="Gene3D" id="3.40.605.10">
    <property type="entry name" value="Aldehyde Dehydrogenase, Chain A, domain 1"/>
    <property type="match status" value="1"/>
</dbReference>
<comment type="catalytic activity">
    <reaction evidence="5">
        <text>L-glutamate 5-semialdehyde + NAD(+) + H2O = L-glutamate + NADH + 2 H(+)</text>
        <dbReference type="Rhea" id="RHEA:30235"/>
        <dbReference type="ChEBI" id="CHEBI:15377"/>
        <dbReference type="ChEBI" id="CHEBI:15378"/>
        <dbReference type="ChEBI" id="CHEBI:29985"/>
        <dbReference type="ChEBI" id="CHEBI:57540"/>
        <dbReference type="ChEBI" id="CHEBI:57945"/>
        <dbReference type="ChEBI" id="CHEBI:58066"/>
        <dbReference type="EC" id="1.2.1.88"/>
    </reaction>
</comment>
<accession>A0A3M9MIQ8</accession>
<dbReference type="GO" id="GO:0003842">
    <property type="term" value="F:L-glutamate gamma-semialdehyde dehydrogenase activity"/>
    <property type="evidence" value="ECO:0007669"/>
    <property type="project" value="UniProtKB-EC"/>
</dbReference>
<evidence type="ECO:0000256" key="6">
    <source>
        <dbReference type="PIRSR" id="PIRSR000197-1"/>
    </source>
</evidence>
<dbReference type="InterPro" id="IPR025703">
    <property type="entry name" value="Bifunct_PutA"/>
</dbReference>
<dbReference type="EC" id="1.2.1.88" evidence="2"/>
<dbReference type="InterPro" id="IPR016163">
    <property type="entry name" value="Ald_DH_C"/>
</dbReference>
<dbReference type="PROSITE" id="PS00070">
    <property type="entry name" value="ALDEHYDE_DEHYDR_CYS"/>
    <property type="match status" value="1"/>
</dbReference>
<dbReference type="InterPro" id="IPR002872">
    <property type="entry name" value="Proline_DH_dom"/>
</dbReference>
<dbReference type="PIRSF" id="PIRSF000197">
    <property type="entry name" value="Bifunct_PutA"/>
    <property type="match status" value="1"/>
</dbReference>
<dbReference type="SUPFAM" id="SSF53720">
    <property type="entry name" value="ALDH-like"/>
    <property type="match status" value="1"/>
</dbReference>
<dbReference type="InterPro" id="IPR016161">
    <property type="entry name" value="Ald_DH/histidinol_DH"/>
</dbReference>
<feature type="domain" description="Aldehyde dehydrogenase" evidence="7">
    <location>
        <begin position="535"/>
        <end position="948"/>
    </location>
</feature>
<dbReference type="AlphaFoldDB" id="A0A3M9MIQ8"/>
<evidence type="ECO:0000313" key="9">
    <source>
        <dbReference type="EMBL" id="RNI25386.1"/>
    </source>
</evidence>
<dbReference type="PANTHER" id="PTHR42862">
    <property type="entry name" value="DELTA-1-PYRROLINE-5-CARBOXYLATE DEHYDROGENASE 1, ISOFORM A-RELATED"/>
    <property type="match status" value="1"/>
</dbReference>
<dbReference type="GO" id="GO:0010133">
    <property type="term" value="P:L-proline catabolic process to L-glutamate"/>
    <property type="evidence" value="ECO:0007669"/>
    <property type="project" value="InterPro"/>
</dbReference>
<dbReference type="RefSeq" id="WP_123269581.1">
    <property type="nucleotide sequence ID" value="NZ_RJJQ01000001.1"/>
</dbReference>
<dbReference type="Gene3D" id="3.20.20.220">
    <property type="match status" value="1"/>
</dbReference>
<dbReference type="PANTHER" id="PTHR42862:SF1">
    <property type="entry name" value="DELTA-1-PYRROLINE-5-CARBOXYLATE DEHYDROGENASE 2, ISOFORM A-RELATED"/>
    <property type="match status" value="1"/>
</dbReference>
<evidence type="ECO:0000259" key="8">
    <source>
        <dbReference type="Pfam" id="PF01619"/>
    </source>
</evidence>
<evidence type="ECO:0000256" key="1">
    <source>
        <dbReference type="ARBA" id="ARBA00004786"/>
    </source>
</evidence>
<dbReference type="InterPro" id="IPR016162">
    <property type="entry name" value="Ald_DH_N"/>
</dbReference>
<dbReference type="GO" id="GO:0004657">
    <property type="term" value="F:proline dehydrogenase activity"/>
    <property type="evidence" value="ECO:0007669"/>
    <property type="project" value="InterPro"/>
</dbReference>
<dbReference type="Pfam" id="PF01619">
    <property type="entry name" value="Pro_dh"/>
    <property type="match status" value="1"/>
</dbReference>
<evidence type="ECO:0000256" key="5">
    <source>
        <dbReference type="ARBA" id="ARBA00048142"/>
    </source>
</evidence>
<keyword evidence="3" id="KW-0560">Oxidoreductase</keyword>